<name>A0A0R1QSE6_9LACO</name>
<gene>
    <name evidence="1" type="ORF">FD29_GL000477</name>
</gene>
<dbReference type="EMBL" id="AZEZ01000066">
    <property type="protein sequence ID" value="KRL43912.1"/>
    <property type="molecule type" value="Genomic_DNA"/>
</dbReference>
<reference evidence="1 2" key="1">
    <citation type="journal article" date="2015" name="Genome Announc.">
        <title>Expanding the biotechnology potential of lactobacilli through comparative genomics of 213 strains and associated genera.</title>
        <authorList>
            <person name="Sun Z."/>
            <person name="Harris H.M."/>
            <person name="McCann A."/>
            <person name="Guo C."/>
            <person name="Argimon S."/>
            <person name="Zhang W."/>
            <person name="Yang X."/>
            <person name="Jeffery I.B."/>
            <person name="Cooney J.C."/>
            <person name="Kagawa T.F."/>
            <person name="Liu W."/>
            <person name="Song Y."/>
            <person name="Salvetti E."/>
            <person name="Wrobel A."/>
            <person name="Rasinkangas P."/>
            <person name="Parkhill J."/>
            <person name="Rea M.C."/>
            <person name="O'Sullivan O."/>
            <person name="Ritari J."/>
            <person name="Douillard F.P."/>
            <person name="Paul Ross R."/>
            <person name="Yang R."/>
            <person name="Briner A.E."/>
            <person name="Felis G.E."/>
            <person name="de Vos W.M."/>
            <person name="Barrangou R."/>
            <person name="Klaenhammer T.R."/>
            <person name="Caufield P.W."/>
            <person name="Cui Y."/>
            <person name="Zhang H."/>
            <person name="O'Toole P.W."/>
        </authorList>
    </citation>
    <scope>NUCLEOTIDE SEQUENCE [LARGE SCALE GENOMIC DNA]</scope>
    <source>
        <strain evidence="1 2">DSM 14500</strain>
    </source>
</reference>
<dbReference type="AlphaFoldDB" id="A0A0R1QSE6"/>
<evidence type="ECO:0000313" key="2">
    <source>
        <dbReference type="Proteomes" id="UP000050872"/>
    </source>
</evidence>
<proteinExistence type="predicted"/>
<keyword evidence="2" id="KW-1185">Reference proteome</keyword>
<dbReference type="PATRIC" id="fig|1423770.3.peg.482"/>
<evidence type="ECO:0000313" key="1">
    <source>
        <dbReference type="EMBL" id="KRL43912.1"/>
    </source>
</evidence>
<protein>
    <submittedName>
        <fullName evidence="1">Uncharacterized protein</fullName>
    </submittedName>
</protein>
<organism evidence="1 2">
    <name type="scientific">Companilactobacillus mindensis DSM 14500</name>
    <dbReference type="NCBI Taxonomy" id="1423770"/>
    <lineage>
        <taxon>Bacteria</taxon>
        <taxon>Bacillati</taxon>
        <taxon>Bacillota</taxon>
        <taxon>Bacilli</taxon>
        <taxon>Lactobacillales</taxon>
        <taxon>Lactobacillaceae</taxon>
        <taxon>Companilactobacillus</taxon>
    </lineage>
</organism>
<accession>A0A0R1QSE6</accession>
<sequence>MDIKKLNYCFKSDVNQAFLAEFQGFLKEYGILEEMAQDGFEARAIQNKLNVQHLQTWLTETGNLIGGLNKNPMVSVAKALTNKCDRYEESIKMSQLVKDLDEAPTDKYRDLVLEFKPALQHLNTIAQFD</sequence>
<dbReference type="RefSeq" id="WP_057888071.1">
    <property type="nucleotide sequence ID" value="NZ_AZEZ01000066.1"/>
</dbReference>
<dbReference type="Proteomes" id="UP000050872">
    <property type="component" value="Unassembled WGS sequence"/>
</dbReference>
<comment type="caution">
    <text evidence="1">The sequence shown here is derived from an EMBL/GenBank/DDBJ whole genome shotgun (WGS) entry which is preliminary data.</text>
</comment>